<dbReference type="AlphaFoldDB" id="A0A4V6XBH5"/>
<dbReference type="InterPro" id="IPR050266">
    <property type="entry name" value="AB_hydrolase_sf"/>
</dbReference>
<evidence type="ECO:0000259" key="2">
    <source>
        <dbReference type="Pfam" id="PF00561"/>
    </source>
</evidence>
<dbReference type="Proteomes" id="UP000308705">
    <property type="component" value="Unassembled WGS sequence"/>
</dbReference>
<dbReference type="Pfam" id="PF00561">
    <property type="entry name" value="Abhydrolase_1"/>
    <property type="match status" value="1"/>
</dbReference>
<dbReference type="PANTHER" id="PTHR43798">
    <property type="entry name" value="MONOACYLGLYCEROL LIPASE"/>
    <property type="match status" value="1"/>
</dbReference>
<dbReference type="PRINTS" id="PR00111">
    <property type="entry name" value="ABHYDROLASE"/>
</dbReference>
<dbReference type="SUPFAM" id="SSF53474">
    <property type="entry name" value="alpha/beta-Hydrolases"/>
    <property type="match status" value="1"/>
</dbReference>
<dbReference type="RefSeq" id="WP_137245924.1">
    <property type="nucleotide sequence ID" value="NZ_SZQA01000003.1"/>
</dbReference>
<dbReference type="GO" id="GO:0016020">
    <property type="term" value="C:membrane"/>
    <property type="evidence" value="ECO:0007669"/>
    <property type="project" value="TreeGrafter"/>
</dbReference>
<dbReference type="EMBL" id="SZQA01000003">
    <property type="protein sequence ID" value="TKK90453.1"/>
    <property type="molecule type" value="Genomic_DNA"/>
</dbReference>
<proteinExistence type="predicted"/>
<keyword evidence="1 3" id="KW-0378">Hydrolase</keyword>
<keyword evidence="4" id="KW-1185">Reference proteome</keyword>
<evidence type="ECO:0000313" key="3">
    <source>
        <dbReference type="EMBL" id="TKK90453.1"/>
    </source>
</evidence>
<evidence type="ECO:0000313" key="4">
    <source>
        <dbReference type="Proteomes" id="UP000308705"/>
    </source>
</evidence>
<evidence type="ECO:0000256" key="1">
    <source>
        <dbReference type="ARBA" id="ARBA00022801"/>
    </source>
</evidence>
<protein>
    <submittedName>
        <fullName evidence="3">Alpha/beta hydrolase</fullName>
    </submittedName>
</protein>
<reference evidence="3 4" key="1">
    <citation type="submission" date="2019-04" db="EMBL/GenBank/DDBJ databases">
        <title>Herbidospora sp. NEAU-GS14.nov., a novel actinomycete isolated from soil.</title>
        <authorList>
            <person name="Han L."/>
        </authorList>
    </citation>
    <scope>NUCLEOTIDE SEQUENCE [LARGE SCALE GENOMIC DNA]</scope>
    <source>
        <strain evidence="3 4">NEAU-GS14</strain>
    </source>
</reference>
<comment type="caution">
    <text evidence="3">The sequence shown here is derived from an EMBL/GenBank/DDBJ whole genome shotgun (WGS) entry which is preliminary data.</text>
</comment>
<name>A0A4V6XBH5_9ACTN</name>
<dbReference type="InterPro" id="IPR000073">
    <property type="entry name" value="AB_hydrolase_1"/>
</dbReference>
<accession>A0A4V6XBH5</accession>
<organism evidence="3 4">
    <name type="scientific">Herbidospora galbida</name>
    <dbReference type="NCBI Taxonomy" id="2575442"/>
    <lineage>
        <taxon>Bacteria</taxon>
        <taxon>Bacillati</taxon>
        <taxon>Actinomycetota</taxon>
        <taxon>Actinomycetes</taxon>
        <taxon>Streptosporangiales</taxon>
        <taxon>Streptosporangiaceae</taxon>
        <taxon>Herbidospora</taxon>
    </lineage>
</organism>
<dbReference type="Gene3D" id="3.40.50.1820">
    <property type="entry name" value="alpha/beta hydrolase"/>
    <property type="match status" value="1"/>
</dbReference>
<sequence>MSHQPTEPVRAAVTVAGRRLSYLDFGGEGRVLFALHGHFGEARAFTRLARDLGPEWRVIALDQRGHGFSDRPPDFSRAGYVTDAASVLARLDLGPVVVLGHSLGGVTAFQVAARHPHLVSALVIEDIGPVVDDDLSYALTWPKRSPTRAALLAALGPSAPHVDDAIREFPDGWGLAFHTEDMVASQRELNGDHWDDWLAGTCPALVVHGTKSTVLSHDLAAEMTARRPDTRLARLDTGHAVRQTDPVGFAAIVSDL</sequence>
<dbReference type="PANTHER" id="PTHR43798:SF31">
    <property type="entry name" value="AB HYDROLASE SUPERFAMILY PROTEIN YCLE"/>
    <property type="match status" value="1"/>
</dbReference>
<dbReference type="GO" id="GO:0016787">
    <property type="term" value="F:hydrolase activity"/>
    <property type="evidence" value="ECO:0007669"/>
    <property type="project" value="UniProtKB-KW"/>
</dbReference>
<dbReference type="OrthoDB" id="63519at2"/>
<feature type="domain" description="AB hydrolase-1" evidence="2">
    <location>
        <begin position="32"/>
        <end position="174"/>
    </location>
</feature>
<dbReference type="InterPro" id="IPR029058">
    <property type="entry name" value="AB_hydrolase_fold"/>
</dbReference>
<gene>
    <name evidence="3" type="ORF">FDA94_05500</name>
</gene>